<evidence type="ECO:0000313" key="3">
    <source>
        <dbReference type="Proteomes" id="UP000245839"/>
    </source>
</evidence>
<evidence type="ECO:0000313" key="4">
    <source>
        <dbReference type="Proteomes" id="UP000251571"/>
    </source>
</evidence>
<organism evidence="2 4">
    <name type="scientific">Jannaschia seohaensis</name>
    <dbReference type="NCBI Taxonomy" id="475081"/>
    <lineage>
        <taxon>Bacteria</taxon>
        <taxon>Pseudomonadati</taxon>
        <taxon>Pseudomonadota</taxon>
        <taxon>Alphaproteobacteria</taxon>
        <taxon>Rhodobacterales</taxon>
        <taxon>Roseobacteraceae</taxon>
        <taxon>Jannaschia</taxon>
    </lineage>
</organism>
<dbReference type="Proteomes" id="UP000251571">
    <property type="component" value="Unassembled WGS sequence"/>
</dbReference>
<dbReference type="InterPro" id="IPR036102">
    <property type="entry name" value="OsmC/Ohrsf"/>
</dbReference>
<reference evidence="1 3" key="3">
    <citation type="submission" date="2018-03" db="EMBL/GenBank/DDBJ databases">
        <title>Genomic Encyclopedia of Archaeal and Bacterial Type Strains, Phase II (KMG-II): from individual species to whole genera.</title>
        <authorList>
            <person name="Goeker M."/>
        </authorList>
    </citation>
    <scope>NUCLEOTIDE SEQUENCE [LARGE SCALE GENOMIC DNA]</scope>
    <source>
        <strain evidence="1 3">DSM 25227</strain>
    </source>
</reference>
<accession>A0A2Y9ARF3</accession>
<reference evidence="2" key="1">
    <citation type="submission" date="2016-10" db="EMBL/GenBank/DDBJ databases">
        <authorList>
            <person name="Cai Z."/>
        </authorList>
    </citation>
    <scope>NUCLEOTIDE SEQUENCE [LARGE SCALE GENOMIC DNA]</scope>
    <source>
        <strain evidence="2">DSM 25227</strain>
    </source>
</reference>
<gene>
    <name evidence="1" type="ORF">BCF38_105128</name>
    <name evidence="2" type="ORF">SAMN05421539_105128</name>
</gene>
<dbReference type="AlphaFoldDB" id="A0A2Y9ARF3"/>
<evidence type="ECO:0000313" key="2">
    <source>
        <dbReference type="EMBL" id="SSA46665.1"/>
    </source>
</evidence>
<dbReference type="InterPro" id="IPR015946">
    <property type="entry name" value="KH_dom-like_a/b"/>
</dbReference>
<keyword evidence="3" id="KW-1185">Reference proteome</keyword>
<dbReference type="Gene3D" id="3.30.300.20">
    <property type="match status" value="1"/>
</dbReference>
<dbReference type="EMBL" id="UETC01000005">
    <property type="protein sequence ID" value="SSA46665.1"/>
    <property type="molecule type" value="Genomic_DNA"/>
</dbReference>
<dbReference type="SUPFAM" id="SSF82784">
    <property type="entry name" value="OsmC-like"/>
    <property type="match status" value="1"/>
</dbReference>
<dbReference type="EMBL" id="QGDJ01000005">
    <property type="protein sequence ID" value="PWJ18140.1"/>
    <property type="molecule type" value="Genomic_DNA"/>
</dbReference>
<proteinExistence type="predicted"/>
<name>A0A2Y9ARF3_9RHOB</name>
<protein>
    <submittedName>
        <fullName evidence="2">Osmotically inducible protein OsmC</fullName>
    </submittedName>
</protein>
<reference evidence="4" key="2">
    <citation type="submission" date="2016-10" db="EMBL/GenBank/DDBJ databases">
        <authorList>
            <person name="Varghese N."/>
            <person name="Submissions S."/>
        </authorList>
    </citation>
    <scope>NUCLEOTIDE SEQUENCE [LARGE SCALE GENOMIC DNA]</scope>
    <source>
        <strain evidence="4">DSM 25227</strain>
    </source>
</reference>
<evidence type="ECO:0000313" key="1">
    <source>
        <dbReference type="EMBL" id="PWJ18140.1"/>
    </source>
</evidence>
<sequence length="48" mass="4992">MTVSHLTVSVSVPGAEVDAVRATCETAKTNCPISKLLTTEITMDVTVA</sequence>
<dbReference type="Proteomes" id="UP000245839">
    <property type="component" value="Unassembled WGS sequence"/>
</dbReference>